<reference evidence="3" key="1">
    <citation type="submission" date="2022-08" db="EMBL/GenBank/DDBJ databases">
        <title>Novel sulphate-reducing endosymbionts in the free-living metamonad Anaeramoeba.</title>
        <authorList>
            <person name="Jerlstrom-Hultqvist J."/>
            <person name="Cepicka I."/>
            <person name="Gallot-Lavallee L."/>
            <person name="Salas-Leiva D."/>
            <person name="Curtis B.A."/>
            <person name="Zahonova K."/>
            <person name="Pipaliya S."/>
            <person name="Dacks J."/>
            <person name="Roger A.J."/>
        </authorList>
    </citation>
    <scope>NUCLEOTIDE SEQUENCE</scope>
    <source>
        <strain evidence="3">Busselton2</strain>
    </source>
</reference>
<keyword evidence="3" id="KW-0346">Stress response</keyword>
<dbReference type="PANTHER" id="PTHR35711:SF1">
    <property type="entry name" value="ECTODERMAL, ISOFORM F"/>
    <property type="match status" value="1"/>
</dbReference>
<feature type="compositionally biased region" description="Basic and acidic residues" evidence="1">
    <location>
        <begin position="593"/>
        <end position="615"/>
    </location>
</feature>
<sequence>MQSTTTTTTTTTTTIKTIKNKRKQNRVWLDAINGFLAIFPDACLLIISIVTLILFKKDHNIIKSKNLFKSKRGINLPKNTRKTKIFVSLALMFFIAVTSPCVGNLVFLVFGVLFFSIWSFGSLKIYDFKLYWALLFIYSVAYFLLIYIFQFPSFTVDIPDYIGAFYIFDPVMVVYLPIFRIIILFLTILSISSVLTDQFFGEDVHKKQPTRPTIKNQASIGRTSLFLFVLSICLLLFYVSWSPSLLTLPIWILCGISILFPKVFTFLISITSHYIILIFLAQYVFNIDFGFTSTDILSDLGFLFFEDPIITFGLGGLTVVFLCFHNRLINFLKKSSNISDNDQNGNSENEKLINNDLNLNDNKHSTSTDSLEEENEWLELDDIRDKDDDDDDDDELKKKRKKKKKMIYSESEISDSDSEHLGWVNATKLSDNEISEISENELIKTESKSHFSKNLKLFGKLILRFLLSSSYYYSLFIVLICSLNNLTILNSVFMIFFVVFILSRKVAKKYWILLVIYAETVTLIMFLWRFSFILNETQDNDFIYVLGVYSDLEFPNFIFWNILICLFSVLQFHINKFYKKTELIDQEILEKKEKEKENENENENENEKEKEKENENENENEDEKENENDKEQENEKEEKEPKKKKKKKKGLEKDNKNKEFKRKKEDQTNKKDKRKNKKNKKKTNIASNTFK</sequence>
<dbReference type="PANTHER" id="PTHR35711">
    <property type="entry name" value="EXPRESSED PROTEIN"/>
    <property type="match status" value="1"/>
</dbReference>
<name>A0AAV7Y2T7_9EUKA</name>
<feature type="compositionally biased region" description="Basic residues" evidence="1">
    <location>
        <begin position="671"/>
        <end position="683"/>
    </location>
</feature>
<organism evidence="3 4">
    <name type="scientific">Anaeramoeba flamelloides</name>
    <dbReference type="NCBI Taxonomy" id="1746091"/>
    <lineage>
        <taxon>Eukaryota</taxon>
        <taxon>Metamonada</taxon>
        <taxon>Anaeramoebidae</taxon>
        <taxon>Anaeramoeba</taxon>
    </lineage>
</organism>
<accession>A0AAV7Y2T7</accession>
<proteinExistence type="predicted"/>
<evidence type="ECO:0000256" key="2">
    <source>
        <dbReference type="SAM" id="Phobius"/>
    </source>
</evidence>
<dbReference type="EMBL" id="JANTQA010000075">
    <property type="protein sequence ID" value="KAJ3424186.1"/>
    <property type="molecule type" value="Genomic_DNA"/>
</dbReference>
<protein>
    <submittedName>
        <fullName evidence="3">32 kDa heat shock protein</fullName>
    </submittedName>
</protein>
<feature type="compositionally biased region" description="Acidic residues" evidence="1">
    <location>
        <begin position="616"/>
        <end position="626"/>
    </location>
</feature>
<keyword evidence="2" id="KW-0812">Transmembrane</keyword>
<feature type="transmembrane region" description="Helical" evidence="2">
    <location>
        <begin position="161"/>
        <end position="191"/>
    </location>
</feature>
<feature type="compositionally biased region" description="Basic and acidic residues" evidence="1">
    <location>
        <begin position="651"/>
        <end position="670"/>
    </location>
</feature>
<feature type="transmembrane region" description="Helical" evidence="2">
    <location>
        <begin position="130"/>
        <end position="149"/>
    </location>
</feature>
<feature type="compositionally biased region" description="Basic and acidic residues" evidence="1">
    <location>
        <begin position="627"/>
        <end position="641"/>
    </location>
</feature>
<comment type="caution">
    <text evidence="3">The sequence shown here is derived from an EMBL/GenBank/DDBJ whole genome shotgun (WGS) entry which is preliminary data.</text>
</comment>
<feature type="transmembrane region" description="Helical" evidence="2">
    <location>
        <begin position="225"/>
        <end position="251"/>
    </location>
</feature>
<feature type="transmembrane region" description="Helical" evidence="2">
    <location>
        <begin position="554"/>
        <end position="574"/>
    </location>
</feature>
<feature type="transmembrane region" description="Helical" evidence="2">
    <location>
        <begin position="510"/>
        <end position="534"/>
    </location>
</feature>
<evidence type="ECO:0000313" key="3">
    <source>
        <dbReference type="EMBL" id="KAJ3424186.1"/>
    </source>
</evidence>
<evidence type="ECO:0000313" key="4">
    <source>
        <dbReference type="Proteomes" id="UP001146793"/>
    </source>
</evidence>
<feature type="transmembrane region" description="Helical" evidence="2">
    <location>
        <begin position="85"/>
        <end position="118"/>
    </location>
</feature>
<feature type="transmembrane region" description="Helical" evidence="2">
    <location>
        <begin position="305"/>
        <end position="324"/>
    </location>
</feature>
<keyword evidence="2" id="KW-0472">Membrane</keyword>
<gene>
    <name evidence="3" type="ORF">M0812_29820</name>
</gene>
<feature type="transmembrane region" description="Helical" evidence="2">
    <location>
        <begin position="461"/>
        <end position="480"/>
    </location>
</feature>
<feature type="transmembrane region" description="Helical" evidence="2">
    <location>
        <begin position="486"/>
        <end position="503"/>
    </location>
</feature>
<evidence type="ECO:0000256" key="1">
    <source>
        <dbReference type="SAM" id="MobiDB-lite"/>
    </source>
</evidence>
<feature type="region of interest" description="Disordered" evidence="1">
    <location>
        <begin position="340"/>
        <end position="374"/>
    </location>
</feature>
<feature type="region of interest" description="Disordered" evidence="1">
    <location>
        <begin position="593"/>
        <end position="691"/>
    </location>
</feature>
<dbReference type="Proteomes" id="UP001146793">
    <property type="component" value="Unassembled WGS sequence"/>
</dbReference>
<keyword evidence="2" id="KW-1133">Transmembrane helix</keyword>
<feature type="transmembrane region" description="Helical" evidence="2">
    <location>
        <begin position="31"/>
        <end position="55"/>
    </location>
</feature>
<dbReference type="AlphaFoldDB" id="A0AAV7Y2T7"/>